<sequence length="269" mass="30985">MEDGSSRIRLRHQEMAGRLIMLPNNFSERNYQTCRSWRCIDSKAIRRKTSTSPSCPEPKGDCMADLWDEMSREEKMDAMTDLRAHIKRWRQLTSPYMQVVDGSELRDGCIGTCHGRGCIKTGRNEEEWLENLSPGLFKGLAYEAKWDRGRGAKASQSTLDTWAEETKGKIAKLKADFPRSGPYVLTHGDLHGDNIFISKDNEEKRYKVTAILDWEKAGYYPWWAEKICEKFNQFGDLQEELKKDGQELGCVDKSLFYPELDVPPPDDVM</sequence>
<feature type="domain" description="Aminoglycoside phosphotransferase" evidence="1">
    <location>
        <begin position="138"/>
        <end position="224"/>
    </location>
</feature>
<evidence type="ECO:0000313" key="2">
    <source>
        <dbReference type="EMBL" id="KAF1986419.1"/>
    </source>
</evidence>
<keyword evidence="3" id="KW-1185">Reference proteome</keyword>
<dbReference type="Pfam" id="PF01636">
    <property type="entry name" value="APH"/>
    <property type="match status" value="1"/>
</dbReference>
<dbReference type="Proteomes" id="UP000800041">
    <property type="component" value="Unassembled WGS sequence"/>
</dbReference>
<evidence type="ECO:0000313" key="3">
    <source>
        <dbReference type="Proteomes" id="UP000800041"/>
    </source>
</evidence>
<dbReference type="Gene3D" id="3.90.1200.10">
    <property type="match status" value="1"/>
</dbReference>
<dbReference type="PANTHER" id="PTHR21310:SF55">
    <property type="entry name" value="AMINOGLYCOSIDE PHOSPHOTRANSFERASE DOMAIN-CONTAINING PROTEIN"/>
    <property type="match status" value="1"/>
</dbReference>
<gene>
    <name evidence="2" type="ORF">K402DRAFT_431400</name>
</gene>
<dbReference type="SUPFAM" id="SSF56112">
    <property type="entry name" value="Protein kinase-like (PK-like)"/>
    <property type="match status" value="1"/>
</dbReference>
<dbReference type="PANTHER" id="PTHR21310">
    <property type="entry name" value="AMINOGLYCOSIDE PHOSPHOTRANSFERASE-RELATED-RELATED"/>
    <property type="match status" value="1"/>
</dbReference>
<evidence type="ECO:0000259" key="1">
    <source>
        <dbReference type="Pfam" id="PF01636"/>
    </source>
</evidence>
<accession>A0A6G1H088</accession>
<dbReference type="InterPro" id="IPR002575">
    <property type="entry name" value="Aminoglycoside_PTrfase"/>
</dbReference>
<organism evidence="2 3">
    <name type="scientific">Aulographum hederae CBS 113979</name>
    <dbReference type="NCBI Taxonomy" id="1176131"/>
    <lineage>
        <taxon>Eukaryota</taxon>
        <taxon>Fungi</taxon>
        <taxon>Dikarya</taxon>
        <taxon>Ascomycota</taxon>
        <taxon>Pezizomycotina</taxon>
        <taxon>Dothideomycetes</taxon>
        <taxon>Pleosporomycetidae</taxon>
        <taxon>Aulographales</taxon>
        <taxon>Aulographaceae</taxon>
    </lineage>
</organism>
<dbReference type="InterPro" id="IPR011009">
    <property type="entry name" value="Kinase-like_dom_sf"/>
</dbReference>
<dbReference type="EMBL" id="ML977157">
    <property type="protein sequence ID" value="KAF1986419.1"/>
    <property type="molecule type" value="Genomic_DNA"/>
</dbReference>
<protein>
    <recommendedName>
        <fullName evidence="1">Aminoglycoside phosphotransferase domain-containing protein</fullName>
    </recommendedName>
</protein>
<proteinExistence type="predicted"/>
<reference evidence="2" key="1">
    <citation type="journal article" date="2020" name="Stud. Mycol.">
        <title>101 Dothideomycetes genomes: a test case for predicting lifestyles and emergence of pathogens.</title>
        <authorList>
            <person name="Haridas S."/>
            <person name="Albert R."/>
            <person name="Binder M."/>
            <person name="Bloem J."/>
            <person name="Labutti K."/>
            <person name="Salamov A."/>
            <person name="Andreopoulos B."/>
            <person name="Baker S."/>
            <person name="Barry K."/>
            <person name="Bills G."/>
            <person name="Bluhm B."/>
            <person name="Cannon C."/>
            <person name="Castanera R."/>
            <person name="Culley D."/>
            <person name="Daum C."/>
            <person name="Ezra D."/>
            <person name="Gonzalez J."/>
            <person name="Henrissat B."/>
            <person name="Kuo A."/>
            <person name="Liang C."/>
            <person name="Lipzen A."/>
            <person name="Lutzoni F."/>
            <person name="Magnuson J."/>
            <person name="Mondo S."/>
            <person name="Nolan M."/>
            <person name="Ohm R."/>
            <person name="Pangilinan J."/>
            <person name="Park H.-J."/>
            <person name="Ramirez L."/>
            <person name="Alfaro M."/>
            <person name="Sun H."/>
            <person name="Tritt A."/>
            <person name="Yoshinaga Y."/>
            <person name="Zwiers L.-H."/>
            <person name="Turgeon B."/>
            <person name="Goodwin S."/>
            <person name="Spatafora J."/>
            <person name="Crous P."/>
            <person name="Grigoriev I."/>
        </authorList>
    </citation>
    <scope>NUCLEOTIDE SEQUENCE</scope>
    <source>
        <strain evidence="2">CBS 113979</strain>
    </source>
</reference>
<dbReference type="OrthoDB" id="2906425at2759"/>
<dbReference type="InterPro" id="IPR051678">
    <property type="entry name" value="AGP_Transferase"/>
</dbReference>
<dbReference type="AlphaFoldDB" id="A0A6G1H088"/>
<name>A0A6G1H088_9PEZI</name>